<dbReference type="GO" id="GO:0004674">
    <property type="term" value="F:protein serine/threonine kinase activity"/>
    <property type="evidence" value="ECO:0007669"/>
    <property type="project" value="UniProtKB-KW"/>
</dbReference>
<feature type="compositionally biased region" description="Basic and acidic residues" evidence="6">
    <location>
        <begin position="440"/>
        <end position="454"/>
    </location>
</feature>
<feature type="compositionally biased region" description="Polar residues" evidence="6">
    <location>
        <begin position="198"/>
        <end position="220"/>
    </location>
</feature>
<dbReference type="PANTHER" id="PTHR24345:SF91">
    <property type="entry name" value="SERINE_THREONINE-PROTEIN KINASE PLK4"/>
    <property type="match status" value="1"/>
</dbReference>
<accession>W7A8R7</accession>
<keyword evidence="9" id="KW-1185">Reference proteome</keyword>
<dbReference type="GO" id="GO:0005634">
    <property type="term" value="C:nucleus"/>
    <property type="evidence" value="ECO:0007669"/>
    <property type="project" value="TreeGrafter"/>
</dbReference>
<gene>
    <name evidence="8" type="ORF">C922_04020</name>
</gene>
<keyword evidence="3" id="KW-0547">Nucleotide-binding</keyword>
<evidence type="ECO:0000256" key="2">
    <source>
        <dbReference type="ARBA" id="ARBA00022679"/>
    </source>
</evidence>
<feature type="region of interest" description="Disordered" evidence="6">
    <location>
        <begin position="817"/>
        <end position="862"/>
    </location>
</feature>
<feature type="region of interest" description="Disordered" evidence="6">
    <location>
        <begin position="98"/>
        <end position="222"/>
    </location>
</feature>
<dbReference type="SUPFAM" id="SSF56112">
    <property type="entry name" value="Protein kinase-like (PK-like)"/>
    <property type="match status" value="1"/>
</dbReference>
<evidence type="ECO:0000256" key="6">
    <source>
        <dbReference type="SAM" id="MobiDB-lite"/>
    </source>
</evidence>
<dbReference type="GO" id="GO:0005524">
    <property type="term" value="F:ATP binding"/>
    <property type="evidence" value="ECO:0007669"/>
    <property type="project" value="UniProtKB-KW"/>
</dbReference>
<keyword evidence="5" id="KW-0067">ATP-binding</keyword>
<name>W7A8R7_9APIC</name>
<protein>
    <submittedName>
        <fullName evidence="8">CAMK protein kinase</fullName>
    </submittedName>
</protein>
<evidence type="ECO:0000313" key="9">
    <source>
        <dbReference type="Proteomes" id="UP000030640"/>
    </source>
</evidence>
<dbReference type="Gene3D" id="1.10.510.10">
    <property type="entry name" value="Transferase(Phosphotransferase) domain 1"/>
    <property type="match status" value="1"/>
</dbReference>
<dbReference type="SMART" id="SM00220">
    <property type="entry name" value="S_TKc"/>
    <property type="match status" value="1"/>
</dbReference>
<evidence type="ECO:0000259" key="7">
    <source>
        <dbReference type="PROSITE" id="PS50011"/>
    </source>
</evidence>
<dbReference type="OrthoDB" id="5794026at2759"/>
<feature type="compositionally biased region" description="Polar residues" evidence="6">
    <location>
        <begin position="481"/>
        <end position="499"/>
    </location>
</feature>
<keyword evidence="4 8" id="KW-0418">Kinase</keyword>
<keyword evidence="2" id="KW-0808">Transferase</keyword>
<dbReference type="Pfam" id="PF00069">
    <property type="entry name" value="Pkinase"/>
    <property type="match status" value="2"/>
</dbReference>
<dbReference type="RefSeq" id="XP_008817827.1">
    <property type="nucleotide sequence ID" value="XM_008819605.1"/>
</dbReference>
<feature type="compositionally biased region" description="Basic residues" evidence="6">
    <location>
        <begin position="848"/>
        <end position="858"/>
    </location>
</feature>
<feature type="compositionally biased region" description="Acidic residues" evidence="6">
    <location>
        <begin position="832"/>
        <end position="844"/>
    </location>
</feature>
<feature type="compositionally biased region" description="Basic and acidic residues" evidence="6">
    <location>
        <begin position="466"/>
        <end position="480"/>
    </location>
</feature>
<feature type="region of interest" description="Disordered" evidence="6">
    <location>
        <begin position="893"/>
        <end position="918"/>
    </location>
</feature>
<dbReference type="EMBL" id="KI965478">
    <property type="protein sequence ID" value="EUD65514.1"/>
    <property type="molecule type" value="Genomic_DNA"/>
</dbReference>
<organism evidence="8 9">
    <name type="scientific">Plasmodium inui San Antonio 1</name>
    <dbReference type="NCBI Taxonomy" id="1237626"/>
    <lineage>
        <taxon>Eukaryota</taxon>
        <taxon>Sar</taxon>
        <taxon>Alveolata</taxon>
        <taxon>Apicomplexa</taxon>
        <taxon>Aconoidasida</taxon>
        <taxon>Haemosporida</taxon>
        <taxon>Plasmodiidae</taxon>
        <taxon>Plasmodium</taxon>
        <taxon>Plasmodium (Plasmodium)</taxon>
    </lineage>
</organism>
<dbReference type="PROSITE" id="PS00108">
    <property type="entry name" value="PROTEIN_KINASE_ST"/>
    <property type="match status" value="1"/>
</dbReference>
<evidence type="ECO:0000313" key="8">
    <source>
        <dbReference type="EMBL" id="EUD65514.1"/>
    </source>
</evidence>
<dbReference type="InterPro" id="IPR011009">
    <property type="entry name" value="Kinase-like_dom_sf"/>
</dbReference>
<dbReference type="GeneID" id="20039294"/>
<dbReference type="AlphaFoldDB" id="W7A8R7"/>
<feature type="compositionally biased region" description="Polar residues" evidence="6">
    <location>
        <begin position="416"/>
        <end position="425"/>
    </location>
</feature>
<reference evidence="8 9" key="1">
    <citation type="submission" date="2013-02" db="EMBL/GenBank/DDBJ databases">
        <title>The Genome Sequence of Plasmodium inui San Antonio 1.</title>
        <authorList>
            <consortium name="The Broad Institute Genome Sequencing Platform"/>
            <consortium name="The Broad Institute Genome Sequencing Center for Infectious Disease"/>
            <person name="Neafsey D."/>
            <person name="Cheeseman I."/>
            <person name="Volkman S."/>
            <person name="Adams J."/>
            <person name="Walker B."/>
            <person name="Young S.K."/>
            <person name="Zeng Q."/>
            <person name="Gargeya S."/>
            <person name="Fitzgerald M."/>
            <person name="Haas B."/>
            <person name="Abouelleil A."/>
            <person name="Alvarado L."/>
            <person name="Arachchi H.M."/>
            <person name="Berlin A.M."/>
            <person name="Chapman S.B."/>
            <person name="Dewar J."/>
            <person name="Goldberg J."/>
            <person name="Griggs A."/>
            <person name="Gujja S."/>
            <person name="Hansen M."/>
            <person name="Howarth C."/>
            <person name="Imamovic A."/>
            <person name="Larimer J."/>
            <person name="McCowan C."/>
            <person name="Murphy C."/>
            <person name="Neiman D."/>
            <person name="Pearson M."/>
            <person name="Priest M."/>
            <person name="Roberts A."/>
            <person name="Saif S."/>
            <person name="Shea T."/>
            <person name="Sisk P."/>
            <person name="Sykes S."/>
            <person name="Wortman J."/>
            <person name="Nusbaum C."/>
            <person name="Birren B."/>
        </authorList>
    </citation>
    <scope>NUCLEOTIDE SEQUENCE [LARGE SCALE GENOMIC DNA]</scope>
    <source>
        <strain evidence="8 9">San Antonio 1</strain>
    </source>
</reference>
<sequence length="1224" mass="139397">MESNGAVQEIPEKRKKRKVADLDACDVGSTNVGTNTSIRICTNPNSGAPYQHRNRKKIIKLKNRKIEDLFVIRNFLPICEEFLVKHHESIFSNLLPKQEEEKDKTKGKGKSLQAITKGEPGQDESELDKKPDQLEQTRDHKGGETKEKECVRRKAKRKKKSKSGDELGAGSQGEDHLGEGSESVDDLWDGPPGDSEKGSATNGSATNGSAMNGSAPNRSHSNLHRTNLYRKYAQHTKQCLREMDLPFDRAVLLNVVDKEDNTSKIMKIVNKKKVISAFGDTWECMIEHIISLKEHKNLMKIYDIYDDDKNFYMIMEKLYGKELFNFLVYKKQVKESVCKYILSQILQAVNYLHHHNIIHRDIKPENLMFRNKKRKDKTYEYNYELVLIDFDTCQFLHPPSLGRLPGLSYPPGTANLRRTVSPSSSTERRVTPSECAKMCKHGEVRKMEQKKGDSPGEMPKGCVKSFSERRTKGKSTHERSGTSNLCQHSGRQQPRTKSSSGKKHMKLVGTYGYIAPEIIKGYNYSILSDMWSIGIIFYILMTGITPLPMCLMVNYKDTKDIILKKEKKGINFSLLSFNSYPLARDLCEKLLQFDPAERMPNSVIASHHPWLRYFNILGTNINLCASERKYLTPSHLSQNTLHDGPYVKNKRPRYGDRNCHVILPYHMQKEVNLKEDLPPFLPLSNEQRYYYFINQRIRNYYAVRNGILPHPGLSTSLERFSYLRGGNLSGDKVSLCGDTLLPCGDKVIATSYSVENDFEGKTHAVNYYQDRDSRHPPRISHQFVKRHNAADHDGDNSCVNPCDITRDGGRLHPAEGMASVRHAQKMRRPQQDEEEKKDEEDEEASSAQRRRPLRRKAGKILTNVKGRVTGAALHGSEKGNYGTDHRYILTQQHLRSRDDDRPLTGSRDPISLHPDEESTPDCNNFVDLFEHLIEKKKKKFTMTGKPLEKLPSIEKPFPDYYVPNDEQIDGTRDGIGGLLKRKEHTTTEEEKDVEYIRTQNVSELFSSPPMCIIPQNDPMKIIQIDEEYKRAYDSAPPKRVYVPNSHLALPHRGEKPNVILVPQKLSPSLLPLVYHHCNGLRNSIVLNDKGHLTNSSDDLVGVINSDRHSNTYYANVAANAYDDPCKVTNLYETSTSLNEAQEEQVTLQEGQNNGMHSQHDGLNAKLARTGTRSKVSQNGAKSKIPQNGAKSMFSQNGNMPPIYVNYRRANKNNIEIVPTMFRQN</sequence>
<proteinExistence type="predicted"/>
<evidence type="ECO:0000256" key="5">
    <source>
        <dbReference type="ARBA" id="ARBA00022840"/>
    </source>
</evidence>
<evidence type="ECO:0000256" key="1">
    <source>
        <dbReference type="ARBA" id="ARBA00022527"/>
    </source>
</evidence>
<dbReference type="InterPro" id="IPR000719">
    <property type="entry name" value="Prot_kinase_dom"/>
</dbReference>
<feature type="domain" description="Protein kinase" evidence="7">
    <location>
        <begin position="161"/>
        <end position="611"/>
    </location>
</feature>
<evidence type="ECO:0000256" key="4">
    <source>
        <dbReference type="ARBA" id="ARBA00022777"/>
    </source>
</evidence>
<dbReference type="Gene3D" id="3.30.200.20">
    <property type="entry name" value="Phosphorylase Kinase, domain 1"/>
    <property type="match status" value="1"/>
</dbReference>
<feature type="region of interest" description="Disordered" evidence="6">
    <location>
        <begin position="1171"/>
        <end position="1196"/>
    </location>
</feature>
<feature type="compositionally biased region" description="Basic and acidic residues" evidence="6">
    <location>
        <begin position="127"/>
        <end position="152"/>
    </location>
</feature>
<dbReference type="PROSITE" id="PS50011">
    <property type="entry name" value="PROTEIN_KINASE_DOM"/>
    <property type="match status" value="1"/>
</dbReference>
<feature type="region of interest" description="Disordered" evidence="6">
    <location>
        <begin position="408"/>
        <end position="503"/>
    </location>
</feature>
<dbReference type="VEuPathDB" id="PlasmoDB:C922_04020"/>
<dbReference type="Proteomes" id="UP000030640">
    <property type="component" value="Unassembled WGS sequence"/>
</dbReference>
<dbReference type="InterPro" id="IPR008271">
    <property type="entry name" value="Ser/Thr_kinase_AS"/>
</dbReference>
<evidence type="ECO:0000256" key="3">
    <source>
        <dbReference type="ARBA" id="ARBA00022741"/>
    </source>
</evidence>
<keyword evidence="1" id="KW-0723">Serine/threonine-protein kinase</keyword>
<dbReference type="PANTHER" id="PTHR24345">
    <property type="entry name" value="SERINE/THREONINE-PROTEIN KINASE PLK"/>
    <property type="match status" value="1"/>
</dbReference>